<name>A0A158NVW2_ATTCE</name>
<evidence type="ECO:0000313" key="3">
    <source>
        <dbReference type="Proteomes" id="UP000005205"/>
    </source>
</evidence>
<dbReference type="AlphaFoldDB" id="A0A158NVW2"/>
<dbReference type="InParanoid" id="A0A158NVW2"/>
<keyword evidence="1" id="KW-0472">Membrane</keyword>
<gene>
    <name evidence="2" type="primary">105624938</name>
</gene>
<sequence length="67" mass="7691">MRSTHVVQYAFRLTLNQGASPAFYRAKNFDRGTATSAIFLATFGLSMSMFSLKQMQSSHQRRLRRLC</sequence>
<dbReference type="EMBL" id="ADTU01027551">
    <property type="status" value="NOT_ANNOTATED_CDS"/>
    <property type="molecule type" value="Genomic_DNA"/>
</dbReference>
<proteinExistence type="predicted"/>
<dbReference type="EnsemblMetazoa" id="XM_012206280.1">
    <property type="protein sequence ID" value="XP_012061670.1"/>
    <property type="gene ID" value="LOC105624938"/>
</dbReference>
<protein>
    <submittedName>
        <fullName evidence="2">Uncharacterized protein</fullName>
    </submittedName>
</protein>
<dbReference type="EMBL" id="ADTU01027552">
    <property type="status" value="NOT_ANNOTATED_CDS"/>
    <property type="molecule type" value="Genomic_DNA"/>
</dbReference>
<organism evidence="2 3">
    <name type="scientific">Atta cephalotes</name>
    <name type="common">Leafcutter ant</name>
    <dbReference type="NCBI Taxonomy" id="12957"/>
    <lineage>
        <taxon>Eukaryota</taxon>
        <taxon>Metazoa</taxon>
        <taxon>Ecdysozoa</taxon>
        <taxon>Arthropoda</taxon>
        <taxon>Hexapoda</taxon>
        <taxon>Insecta</taxon>
        <taxon>Pterygota</taxon>
        <taxon>Neoptera</taxon>
        <taxon>Endopterygota</taxon>
        <taxon>Hymenoptera</taxon>
        <taxon>Apocrita</taxon>
        <taxon>Aculeata</taxon>
        <taxon>Formicoidea</taxon>
        <taxon>Formicidae</taxon>
        <taxon>Myrmicinae</taxon>
        <taxon>Atta</taxon>
    </lineage>
</organism>
<reference evidence="2" key="2">
    <citation type="submission" date="2016-04" db="UniProtKB">
        <authorList>
            <consortium name="EnsemblMetazoa"/>
        </authorList>
    </citation>
    <scope>IDENTIFICATION</scope>
</reference>
<keyword evidence="1" id="KW-0812">Transmembrane</keyword>
<evidence type="ECO:0000313" key="2">
    <source>
        <dbReference type="EnsemblMetazoa" id="XP_012061670.1"/>
    </source>
</evidence>
<reference evidence="3" key="1">
    <citation type="journal article" date="2011" name="PLoS Genet.">
        <title>The genome sequence of the leaf-cutter ant Atta cephalotes reveals insights into its obligate symbiotic lifestyle.</title>
        <authorList>
            <person name="Suen G."/>
            <person name="Teiling C."/>
            <person name="Li L."/>
            <person name="Holt C."/>
            <person name="Abouheif E."/>
            <person name="Bornberg-Bauer E."/>
            <person name="Bouffard P."/>
            <person name="Caldera E.J."/>
            <person name="Cash E."/>
            <person name="Cavanaugh A."/>
            <person name="Denas O."/>
            <person name="Elhaik E."/>
            <person name="Fave M.J."/>
            <person name="Gadau J."/>
            <person name="Gibson J.D."/>
            <person name="Graur D."/>
            <person name="Grubbs K.J."/>
            <person name="Hagen D.E."/>
            <person name="Harkins T.T."/>
            <person name="Helmkampf M."/>
            <person name="Hu H."/>
            <person name="Johnson B.R."/>
            <person name="Kim J."/>
            <person name="Marsh S.E."/>
            <person name="Moeller J.A."/>
            <person name="Munoz-Torres M.C."/>
            <person name="Murphy M.C."/>
            <person name="Naughton M.C."/>
            <person name="Nigam S."/>
            <person name="Overson R."/>
            <person name="Rajakumar R."/>
            <person name="Reese J.T."/>
            <person name="Scott J.J."/>
            <person name="Smith C.R."/>
            <person name="Tao S."/>
            <person name="Tsutsui N.D."/>
            <person name="Viljakainen L."/>
            <person name="Wissler L."/>
            <person name="Yandell M.D."/>
            <person name="Zimmer F."/>
            <person name="Taylor J."/>
            <person name="Slater S.C."/>
            <person name="Clifton S.W."/>
            <person name="Warren W.C."/>
            <person name="Elsik C.G."/>
            <person name="Smith C.D."/>
            <person name="Weinstock G.M."/>
            <person name="Gerardo N.M."/>
            <person name="Currie C.R."/>
        </authorList>
    </citation>
    <scope>NUCLEOTIDE SEQUENCE [LARGE SCALE GENOMIC DNA]</scope>
</reference>
<dbReference type="KEGG" id="acep:105624938"/>
<dbReference type="Proteomes" id="UP000005205">
    <property type="component" value="Unassembled WGS sequence"/>
</dbReference>
<keyword evidence="1" id="KW-1133">Transmembrane helix</keyword>
<accession>A0A158NVW2</accession>
<evidence type="ECO:0000256" key="1">
    <source>
        <dbReference type="SAM" id="Phobius"/>
    </source>
</evidence>
<feature type="transmembrane region" description="Helical" evidence="1">
    <location>
        <begin position="33"/>
        <end position="52"/>
    </location>
</feature>
<keyword evidence="3" id="KW-1185">Reference proteome</keyword>
<dbReference type="OrthoDB" id="7610693at2759"/>